<feature type="non-terminal residue" evidence="10">
    <location>
        <position position="174"/>
    </location>
</feature>
<evidence type="ECO:0000256" key="6">
    <source>
        <dbReference type="ARBA" id="ARBA00023170"/>
    </source>
</evidence>
<evidence type="ECO:0000256" key="8">
    <source>
        <dbReference type="SAM" id="Phobius"/>
    </source>
</evidence>
<keyword evidence="11" id="KW-1185">Reference proteome</keyword>
<evidence type="ECO:0000256" key="3">
    <source>
        <dbReference type="ARBA" id="ARBA00022989"/>
    </source>
</evidence>
<evidence type="ECO:0000256" key="4">
    <source>
        <dbReference type="ARBA" id="ARBA00023040"/>
    </source>
</evidence>
<keyword evidence="2 8" id="KW-0812">Transmembrane</keyword>
<keyword evidence="5 8" id="KW-0472">Membrane</keyword>
<dbReference type="InterPro" id="IPR000276">
    <property type="entry name" value="GPCR_Rhodpsn"/>
</dbReference>
<evidence type="ECO:0000313" key="10">
    <source>
        <dbReference type="EMBL" id="EDO41996.1"/>
    </source>
</evidence>
<evidence type="ECO:0000256" key="7">
    <source>
        <dbReference type="ARBA" id="ARBA00023224"/>
    </source>
</evidence>
<evidence type="ECO:0000256" key="5">
    <source>
        <dbReference type="ARBA" id="ARBA00023136"/>
    </source>
</evidence>
<evidence type="ECO:0000256" key="2">
    <source>
        <dbReference type="ARBA" id="ARBA00022692"/>
    </source>
</evidence>
<feature type="transmembrane region" description="Helical" evidence="8">
    <location>
        <begin position="49"/>
        <end position="70"/>
    </location>
</feature>
<comment type="subcellular location">
    <subcellularLocation>
        <location evidence="1">Membrane</location>
        <topology evidence="1">Multi-pass membrane protein</topology>
    </subcellularLocation>
</comment>
<gene>
    <name evidence="10" type="ORF">NEMVEDRAFT_v1g102435</name>
</gene>
<dbReference type="GO" id="GO:0071482">
    <property type="term" value="P:cellular response to light stimulus"/>
    <property type="evidence" value="ECO:0000318"/>
    <property type="project" value="GO_Central"/>
</dbReference>
<protein>
    <recommendedName>
        <fullName evidence="9">G-protein coupled receptors family 1 profile domain-containing protein</fullName>
    </recommendedName>
</protein>
<feature type="domain" description="G-protein coupled receptors family 1 profile" evidence="9">
    <location>
        <begin position="1"/>
        <end position="163"/>
    </location>
</feature>
<dbReference type="InterPro" id="IPR017452">
    <property type="entry name" value="GPCR_Rhodpsn_7TM"/>
</dbReference>
<dbReference type="PhylomeDB" id="A7S2W0"/>
<reference evidence="10 11" key="1">
    <citation type="journal article" date="2007" name="Science">
        <title>Sea anemone genome reveals ancestral eumetazoan gene repertoire and genomic organization.</title>
        <authorList>
            <person name="Putnam N.H."/>
            <person name="Srivastava M."/>
            <person name="Hellsten U."/>
            <person name="Dirks B."/>
            <person name="Chapman J."/>
            <person name="Salamov A."/>
            <person name="Terry A."/>
            <person name="Shapiro H."/>
            <person name="Lindquist E."/>
            <person name="Kapitonov V.V."/>
            <person name="Jurka J."/>
            <person name="Genikhovich G."/>
            <person name="Grigoriev I.V."/>
            <person name="Lucas S.M."/>
            <person name="Steele R.E."/>
            <person name="Finnerty J.R."/>
            <person name="Technau U."/>
            <person name="Martindale M.Q."/>
            <person name="Rokhsar D.S."/>
        </authorList>
    </citation>
    <scope>NUCLEOTIDE SEQUENCE [LARGE SCALE GENOMIC DNA]</scope>
    <source>
        <strain evidence="11">CH2 X CH6</strain>
    </source>
</reference>
<dbReference type="PANTHER" id="PTHR24240">
    <property type="entry name" value="OPSIN"/>
    <property type="match status" value="1"/>
</dbReference>
<dbReference type="SUPFAM" id="SSF81321">
    <property type="entry name" value="Family A G protein-coupled receptor-like"/>
    <property type="match status" value="1"/>
</dbReference>
<evidence type="ECO:0000313" key="11">
    <source>
        <dbReference type="Proteomes" id="UP000001593"/>
    </source>
</evidence>
<dbReference type="Gene3D" id="1.20.1070.10">
    <property type="entry name" value="Rhodopsin 7-helix transmembrane proteins"/>
    <property type="match status" value="1"/>
</dbReference>
<keyword evidence="4" id="KW-0297">G-protein coupled receptor</keyword>
<dbReference type="GO" id="GO:0007602">
    <property type="term" value="P:phototransduction"/>
    <property type="evidence" value="ECO:0000318"/>
    <property type="project" value="GO_Central"/>
</dbReference>
<dbReference type="PRINTS" id="PR00237">
    <property type="entry name" value="GPCRRHODOPSN"/>
</dbReference>
<proteinExistence type="predicted"/>
<dbReference type="OMA" id="ENCAGEM"/>
<dbReference type="STRING" id="45351.A7S2W0"/>
<feature type="non-terminal residue" evidence="10">
    <location>
        <position position="1"/>
    </location>
</feature>
<organism evidence="10 11">
    <name type="scientific">Nematostella vectensis</name>
    <name type="common">Starlet sea anemone</name>
    <dbReference type="NCBI Taxonomy" id="45351"/>
    <lineage>
        <taxon>Eukaryota</taxon>
        <taxon>Metazoa</taxon>
        <taxon>Cnidaria</taxon>
        <taxon>Anthozoa</taxon>
        <taxon>Hexacorallia</taxon>
        <taxon>Actiniaria</taxon>
        <taxon>Edwardsiidae</taxon>
        <taxon>Nematostella</taxon>
    </lineage>
</organism>
<evidence type="ECO:0000256" key="1">
    <source>
        <dbReference type="ARBA" id="ARBA00004141"/>
    </source>
</evidence>
<dbReference type="GO" id="GO:0005886">
    <property type="term" value="C:plasma membrane"/>
    <property type="evidence" value="ECO:0000318"/>
    <property type="project" value="GO_Central"/>
</dbReference>
<dbReference type="HOGENOM" id="CLU_1673664_0_0_1"/>
<dbReference type="GO" id="GO:0007186">
    <property type="term" value="P:G protein-coupled receptor signaling pathway"/>
    <property type="evidence" value="ECO:0000318"/>
    <property type="project" value="GO_Central"/>
</dbReference>
<sequence>SFFQFVGIWTYSACVVFPPLFGWNRIVPGTAHTSCEPDWSNQTSLGLSYNIYMMVFGFFLPLICISFTFYRIRKYVTQHSDHVKCRVTISAPTVLQNTFKKRAYVELVRMMAGVVTAFTLSWSPYAIVCLKSMVVGEQKLAPFTSEVTALMAKASAVYNPIVYVVLSKRFRSSL</sequence>
<feature type="transmembrane region" description="Helical" evidence="8">
    <location>
        <begin position="107"/>
        <end position="127"/>
    </location>
</feature>
<dbReference type="eggNOG" id="KOG3656">
    <property type="taxonomic scope" value="Eukaryota"/>
</dbReference>
<dbReference type="AlphaFoldDB" id="A7S2W0"/>
<dbReference type="GO" id="GO:0008020">
    <property type="term" value="F:G protein-coupled photoreceptor activity"/>
    <property type="evidence" value="ECO:0000318"/>
    <property type="project" value="GO_Central"/>
</dbReference>
<keyword evidence="6" id="KW-0675">Receptor</keyword>
<dbReference type="Pfam" id="PF00001">
    <property type="entry name" value="7tm_1"/>
    <property type="match status" value="1"/>
</dbReference>
<dbReference type="Proteomes" id="UP000001593">
    <property type="component" value="Unassembled WGS sequence"/>
</dbReference>
<accession>A7S2W0</accession>
<keyword evidence="7" id="KW-0807">Transducer</keyword>
<name>A7S2W0_NEMVE</name>
<dbReference type="PROSITE" id="PS50262">
    <property type="entry name" value="G_PROTEIN_RECEP_F1_2"/>
    <property type="match status" value="1"/>
</dbReference>
<dbReference type="EMBL" id="DS469570">
    <property type="protein sequence ID" value="EDO41996.1"/>
    <property type="molecule type" value="Genomic_DNA"/>
</dbReference>
<feature type="transmembrane region" description="Helical" evidence="8">
    <location>
        <begin position="147"/>
        <end position="166"/>
    </location>
</feature>
<evidence type="ECO:0000259" key="9">
    <source>
        <dbReference type="PROSITE" id="PS50262"/>
    </source>
</evidence>
<keyword evidence="3 8" id="KW-1133">Transmembrane helix</keyword>
<dbReference type="InterPro" id="IPR050125">
    <property type="entry name" value="GPCR_opsins"/>
</dbReference>
<dbReference type="InParanoid" id="A7S2W0"/>